<dbReference type="SMART" id="SM00732">
    <property type="entry name" value="YqgFc"/>
    <property type="match status" value="1"/>
</dbReference>
<dbReference type="Gene3D" id="3.30.420.140">
    <property type="entry name" value="YqgF/RNase H-like domain"/>
    <property type="match status" value="1"/>
</dbReference>
<evidence type="ECO:0000256" key="1">
    <source>
        <dbReference type="ARBA" id="ARBA00022490"/>
    </source>
</evidence>
<keyword evidence="3 5" id="KW-0540">Nuclease</keyword>
<proteinExistence type="inferred from homology"/>
<dbReference type="NCBIfam" id="TIGR00250">
    <property type="entry name" value="RNAse_H_YqgF"/>
    <property type="match status" value="1"/>
</dbReference>
<keyword evidence="2 5" id="KW-0690">Ribosome biogenesis</keyword>
<evidence type="ECO:0000259" key="6">
    <source>
        <dbReference type="SMART" id="SM00732"/>
    </source>
</evidence>
<protein>
    <recommendedName>
        <fullName evidence="5">Putative pre-16S rRNA nuclease</fullName>
        <ecNumber evidence="5">3.1.-.-</ecNumber>
    </recommendedName>
</protein>
<name>A0A840VJT8_9PROT</name>
<keyword evidence="1 5" id="KW-0963">Cytoplasm</keyword>
<evidence type="ECO:0000313" key="8">
    <source>
        <dbReference type="Proteomes" id="UP000553706"/>
    </source>
</evidence>
<dbReference type="EC" id="3.1.-.-" evidence="5"/>
<dbReference type="InterPro" id="IPR006641">
    <property type="entry name" value="YqgF/RNaseH-like_dom"/>
</dbReference>
<evidence type="ECO:0000256" key="5">
    <source>
        <dbReference type="HAMAP-Rule" id="MF_00651"/>
    </source>
</evidence>
<keyword evidence="8" id="KW-1185">Reference proteome</keyword>
<dbReference type="SUPFAM" id="SSF53098">
    <property type="entry name" value="Ribonuclease H-like"/>
    <property type="match status" value="1"/>
</dbReference>
<keyword evidence="4 5" id="KW-0378">Hydrolase</keyword>
<dbReference type="EMBL" id="JACHFJ010000002">
    <property type="protein sequence ID" value="MBB5372519.1"/>
    <property type="molecule type" value="Genomic_DNA"/>
</dbReference>
<gene>
    <name evidence="7" type="ORF">HNP71_000757</name>
</gene>
<dbReference type="InterPro" id="IPR005227">
    <property type="entry name" value="YqgF"/>
</dbReference>
<dbReference type="PANTHER" id="PTHR33317">
    <property type="entry name" value="POLYNUCLEOTIDYL TRANSFERASE, RIBONUCLEASE H-LIKE SUPERFAMILY PROTEIN"/>
    <property type="match status" value="1"/>
</dbReference>
<dbReference type="Proteomes" id="UP000553706">
    <property type="component" value="Unassembled WGS sequence"/>
</dbReference>
<comment type="similarity">
    <text evidence="5">Belongs to the YqgF HJR family.</text>
</comment>
<evidence type="ECO:0000256" key="3">
    <source>
        <dbReference type="ARBA" id="ARBA00022722"/>
    </source>
</evidence>
<comment type="subcellular location">
    <subcellularLocation>
        <location evidence="5">Cytoplasm</location>
    </subcellularLocation>
</comment>
<dbReference type="PANTHER" id="PTHR33317:SF4">
    <property type="entry name" value="POLYNUCLEOTIDYL TRANSFERASE, RIBONUCLEASE H-LIKE SUPERFAMILY PROTEIN"/>
    <property type="match status" value="1"/>
</dbReference>
<evidence type="ECO:0000256" key="2">
    <source>
        <dbReference type="ARBA" id="ARBA00022517"/>
    </source>
</evidence>
<sequence length="153" mass="16046">MPLYNLADFSAQLAPGARLLGLDPGSKRIGVALSDVNRQIASPCTTLVRAKMKQNAAEIAAIAAKEGVGGLIIGLPLDGEQKLGPRAQAARDWAHGISAATGLPVAMVDESYTTAETHERLIEAGVSRARRDEIIDKLAAQAILQKALDALRA</sequence>
<dbReference type="CDD" id="cd16964">
    <property type="entry name" value="YqgF"/>
    <property type="match status" value="1"/>
</dbReference>
<dbReference type="Pfam" id="PF03652">
    <property type="entry name" value="RuvX"/>
    <property type="match status" value="1"/>
</dbReference>
<dbReference type="GO" id="GO:0016788">
    <property type="term" value="F:hydrolase activity, acting on ester bonds"/>
    <property type="evidence" value="ECO:0007669"/>
    <property type="project" value="UniProtKB-UniRule"/>
</dbReference>
<dbReference type="InterPro" id="IPR012337">
    <property type="entry name" value="RNaseH-like_sf"/>
</dbReference>
<dbReference type="AlphaFoldDB" id="A0A840VJT8"/>
<organism evidence="7 8">
    <name type="scientific">Acidocella aromatica</name>
    <dbReference type="NCBI Taxonomy" id="1303579"/>
    <lineage>
        <taxon>Bacteria</taxon>
        <taxon>Pseudomonadati</taxon>
        <taxon>Pseudomonadota</taxon>
        <taxon>Alphaproteobacteria</taxon>
        <taxon>Acetobacterales</taxon>
        <taxon>Acidocellaceae</taxon>
        <taxon>Acidocella</taxon>
    </lineage>
</organism>
<comment type="caution">
    <text evidence="7">The sequence shown here is derived from an EMBL/GenBank/DDBJ whole genome shotgun (WGS) entry which is preliminary data.</text>
</comment>
<accession>A0A840VJT8</accession>
<dbReference type="HAMAP" id="MF_00651">
    <property type="entry name" value="Nuclease_YqgF"/>
    <property type="match status" value="1"/>
</dbReference>
<reference evidence="7 8" key="1">
    <citation type="submission" date="2020-08" db="EMBL/GenBank/DDBJ databases">
        <title>Genomic Encyclopedia of Type Strains, Phase IV (KMG-IV): sequencing the most valuable type-strain genomes for metagenomic binning, comparative biology and taxonomic classification.</title>
        <authorList>
            <person name="Goeker M."/>
        </authorList>
    </citation>
    <scope>NUCLEOTIDE SEQUENCE [LARGE SCALE GENOMIC DNA]</scope>
    <source>
        <strain evidence="7 8">DSM 27026</strain>
    </source>
</reference>
<dbReference type="RefSeq" id="WP_183265538.1">
    <property type="nucleotide sequence ID" value="NZ_JACHFJ010000002.1"/>
</dbReference>
<comment type="function">
    <text evidence="5">Could be a nuclease involved in processing of the 5'-end of pre-16S rRNA.</text>
</comment>
<evidence type="ECO:0000256" key="4">
    <source>
        <dbReference type="ARBA" id="ARBA00022801"/>
    </source>
</evidence>
<evidence type="ECO:0000313" key="7">
    <source>
        <dbReference type="EMBL" id="MBB5372519.1"/>
    </source>
</evidence>
<dbReference type="GO" id="GO:0005829">
    <property type="term" value="C:cytosol"/>
    <property type="evidence" value="ECO:0007669"/>
    <property type="project" value="TreeGrafter"/>
</dbReference>
<feature type="domain" description="YqgF/RNase H-like" evidence="6">
    <location>
        <begin position="17"/>
        <end position="117"/>
    </location>
</feature>
<dbReference type="GO" id="GO:0004518">
    <property type="term" value="F:nuclease activity"/>
    <property type="evidence" value="ECO:0007669"/>
    <property type="project" value="UniProtKB-KW"/>
</dbReference>
<dbReference type="InterPro" id="IPR037027">
    <property type="entry name" value="YqgF/RNaseH-like_dom_sf"/>
</dbReference>
<dbReference type="GO" id="GO:0000967">
    <property type="term" value="P:rRNA 5'-end processing"/>
    <property type="evidence" value="ECO:0007669"/>
    <property type="project" value="UniProtKB-UniRule"/>
</dbReference>